<dbReference type="PANTHER" id="PTHR31727">
    <property type="entry name" value="OLEOYL-ACYL CARRIER PROTEIN THIOESTERASE 1, CHLOROPLASTIC"/>
    <property type="match status" value="1"/>
</dbReference>
<accession>A0A3R6VAX3</accession>
<dbReference type="Pfam" id="PF20791">
    <property type="entry name" value="Acyl-ACP_TE_C"/>
    <property type="match status" value="1"/>
</dbReference>
<dbReference type="OrthoDB" id="9801517at2"/>
<keyword evidence="7" id="KW-0275">Fatty acid biosynthesis</keyword>
<evidence type="ECO:0000256" key="3">
    <source>
        <dbReference type="ARBA" id="ARBA00022801"/>
    </source>
</evidence>
<keyword evidence="11" id="KW-1185">Reference proteome</keyword>
<dbReference type="InterPro" id="IPR045023">
    <property type="entry name" value="FATA/B"/>
</dbReference>
<dbReference type="Pfam" id="PF01643">
    <property type="entry name" value="Acyl-ACP_TE"/>
    <property type="match status" value="1"/>
</dbReference>
<evidence type="ECO:0000259" key="8">
    <source>
        <dbReference type="Pfam" id="PF01643"/>
    </source>
</evidence>
<evidence type="ECO:0000256" key="5">
    <source>
        <dbReference type="ARBA" id="ARBA00022946"/>
    </source>
</evidence>
<evidence type="ECO:0000259" key="9">
    <source>
        <dbReference type="Pfam" id="PF20791"/>
    </source>
</evidence>
<evidence type="ECO:0000313" key="10">
    <source>
        <dbReference type="EMBL" id="RHW51835.1"/>
    </source>
</evidence>
<dbReference type="SUPFAM" id="SSF54637">
    <property type="entry name" value="Thioesterase/thiol ester dehydrase-isomerase"/>
    <property type="match status" value="2"/>
</dbReference>
<dbReference type="GO" id="GO:0016297">
    <property type="term" value="F:fatty acyl-[ACP] hydrolase activity"/>
    <property type="evidence" value="ECO:0007669"/>
    <property type="project" value="InterPro"/>
</dbReference>
<evidence type="ECO:0000256" key="2">
    <source>
        <dbReference type="ARBA" id="ARBA00022516"/>
    </source>
</evidence>
<organism evidence="10 11">
    <name type="scientific">Bombilactobacillus bombi</name>
    <dbReference type="NCBI Taxonomy" id="1303590"/>
    <lineage>
        <taxon>Bacteria</taxon>
        <taxon>Bacillati</taxon>
        <taxon>Bacillota</taxon>
        <taxon>Bacilli</taxon>
        <taxon>Lactobacillales</taxon>
        <taxon>Lactobacillaceae</taxon>
        <taxon>Bombilactobacillus</taxon>
    </lineage>
</organism>
<comment type="similarity">
    <text evidence="1">Belongs to the acyl-ACP thioesterase family.</text>
</comment>
<dbReference type="RefSeq" id="WP_118899356.1">
    <property type="nucleotide sequence ID" value="NZ_QOCR01000001.1"/>
</dbReference>
<sequence>MSKQYVETKVIPFYSTNATQEMNISSLFNEMLLVSEHQLHAVGIDSQQMVQHGIGWVVTKYHLEVQRLPLIDEQIKITTQANSYNKFFCYRTFTVQDAAGNELLTLISNWVMMDIKERKLMSIVPKVMEQIDCEYSEDVWRFPRIKRIKDAKQKKQYQTRFFDIDVNGHVNNAVYLDWMLDSLGRDFLLSHQIKSLDIKYDREVAYGQTVQSSVQLENNISYHQISSNHKTNAQAQIEWTKRND</sequence>
<dbReference type="PANTHER" id="PTHR31727:SF6">
    <property type="entry name" value="OLEOYL-ACYL CARRIER PROTEIN THIOESTERASE 1, CHLOROPLASTIC"/>
    <property type="match status" value="1"/>
</dbReference>
<dbReference type="CDD" id="cd00586">
    <property type="entry name" value="4HBT"/>
    <property type="match status" value="2"/>
</dbReference>
<comment type="caution">
    <text evidence="10">The sequence shown here is derived from an EMBL/GenBank/DDBJ whole genome shotgun (WGS) entry which is preliminary data.</text>
</comment>
<dbReference type="InterPro" id="IPR029069">
    <property type="entry name" value="HotDog_dom_sf"/>
</dbReference>
<dbReference type="EMBL" id="QOCR01000001">
    <property type="protein sequence ID" value="RHW51835.1"/>
    <property type="molecule type" value="Genomic_DNA"/>
</dbReference>
<dbReference type="AlphaFoldDB" id="A0A3R6VAX3"/>
<keyword evidence="6" id="KW-0443">Lipid metabolism</keyword>
<evidence type="ECO:0000313" key="11">
    <source>
        <dbReference type="Proteomes" id="UP000284109"/>
    </source>
</evidence>
<evidence type="ECO:0000256" key="6">
    <source>
        <dbReference type="ARBA" id="ARBA00023098"/>
    </source>
</evidence>
<feature type="domain" description="Acyl-ACP thioesterase-like C-terminal" evidence="9">
    <location>
        <begin position="150"/>
        <end position="241"/>
    </location>
</feature>
<protein>
    <recommendedName>
        <fullName evidence="12">Acyl-ACP thioesterase</fullName>
    </recommendedName>
</protein>
<evidence type="ECO:0008006" key="12">
    <source>
        <dbReference type="Google" id="ProtNLM"/>
    </source>
</evidence>
<dbReference type="InterPro" id="IPR049427">
    <property type="entry name" value="Acyl-ACP_TE_C"/>
</dbReference>
<proteinExistence type="inferred from homology"/>
<keyword evidence="2" id="KW-0444">Lipid biosynthesis</keyword>
<dbReference type="Gene3D" id="3.10.129.10">
    <property type="entry name" value="Hotdog Thioesterase"/>
    <property type="match status" value="1"/>
</dbReference>
<dbReference type="Proteomes" id="UP000284109">
    <property type="component" value="Unassembled WGS sequence"/>
</dbReference>
<name>A0A3R6VAX3_9LACO</name>
<evidence type="ECO:0000256" key="1">
    <source>
        <dbReference type="ARBA" id="ARBA00006500"/>
    </source>
</evidence>
<gene>
    <name evidence="10" type="ORF">DS831_00415</name>
</gene>
<feature type="domain" description="Acyl-ACP thioesterase N-terminal hotdog" evidence="8">
    <location>
        <begin position="5"/>
        <end position="130"/>
    </location>
</feature>
<keyword evidence="4" id="KW-0276">Fatty acid metabolism</keyword>
<evidence type="ECO:0000256" key="7">
    <source>
        <dbReference type="ARBA" id="ARBA00023160"/>
    </source>
</evidence>
<evidence type="ECO:0000256" key="4">
    <source>
        <dbReference type="ARBA" id="ARBA00022832"/>
    </source>
</evidence>
<dbReference type="InterPro" id="IPR002864">
    <property type="entry name" value="Acyl-ACP_thioesterase_NHD"/>
</dbReference>
<keyword evidence="5" id="KW-0809">Transit peptide</keyword>
<dbReference type="GO" id="GO:0000036">
    <property type="term" value="F:acyl carrier activity"/>
    <property type="evidence" value="ECO:0007669"/>
    <property type="project" value="TreeGrafter"/>
</dbReference>
<reference evidence="10 11" key="1">
    <citation type="submission" date="2018-07" db="EMBL/GenBank/DDBJ databases">
        <title>Genome sequences of six Lactobacillus spp. isolated from bumble bee guts.</title>
        <authorList>
            <person name="Motta E.V.S."/>
            <person name="Moran N.A."/>
        </authorList>
    </citation>
    <scope>NUCLEOTIDE SEQUENCE [LARGE SCALE GENOMIC DNA]</scope>
    <source>
        <strain evidence="10 11">BI-1.1</strain>
    </source>
</reference>
<keyword evidence="3" id="KW-0378">Hydrolase</keyword>